<name>A0A0D2E0V0_9EURO</name>
<feature type="domain" description="BSD" evidence="2">
    <location>
        <begin position="280"/>
        <end position="315"/>
    </location>
</feature>
<dbReference type="RefSeq" id="XP_016261645.1">
    <property type="nucleotide sequence ID" value="XM_016408165.1"/>
</dbReference>
<dbReference type="InterPro" id="IPR035925">
    <property type="entry name" value="BSD_dom_sf"/>
</dbReference>
<dbReference type="InterPro" id="IPR005607">
    <property type="entry name" value="BSD_dom"/>
</dbReference>
<evidence type="ECO:0000313" key="3">
    <source>
        <dbReference type="EMBL" id="KIW41429.1"/>
    </source>
</evidence>
<dbReference type="SUPFAM" id="SSF140383">
    <property type="entry name" value="BSD domain-like"/>
    <property type="match status" value="1"/>
</dbReference>
<protein>
    <recommendedName>
        <fullName evidence="2">BSD domain-containing protein</fullName>
    </recommendedName>
</protein>
<dbReference type="PROSITE" id="PS50858">
    <property type="entry name" value="BSD"/>
    <property type="match status" value="1"/>
</dbReference>
<feature type="compositionally biased region" description="Low complexity" evidence="1">
    <location>
        <begin position="108"/>
        <end position="125"/>
    </location>
</feature>
<dbReference type="SMART" id="SM00751">
    <property type="entry name" value="BSD"/>
    <property type="match status" value="1"/>
</dbReference>
<reference evidence="3 4" key="1">
    <citation type="submission" date="2015-01" db="EMBL/GenBank/DDBJ databases">
        <title>The Genome Sequence of Exophiala oligosperma CBS72588.</title>
        <authorList>
            <consortium name="The Broad Institute Genomics Platform"/>
            <person name="Cuomo C."/>
            <person name="de Hoog S."/>
            <person name="Gorbushina A."/>
            <person name="Stielow B."/>
            <person name="Teixiera M."/>
            <person name="Abouelleil A."/>
            <person name="Chapman S.B."/>
            <person name="Priest M."/>
            <person name="Young S.K."/>
            <person name="Wortman J."/>
            <person name="Nusbaum C."/>
            <person name="Birren B."/>
        </authorList>
    </citation>
    <scope>NUCLEOTIDE SEQUENCE [LARGE SCALE GENOMIC DNA]</scope>
    <source>
        <strain evidence="3 4">CBS 72588</strain>
    </source>
</reference>
<feature type="region of interest" description="Disordered" evidence="1">
    <location>
        <begin position="108"/>
        <end position="151"/>
    </location>
</feature>
<feature type="compositionally biased region" description="Acidic residues" evidence="1">
    <location>
        <begin position="331"/>
        <end position="345"/>
    </location>
</feature>
<dbReference type="GO" id="GO:0005737">
    <property type="term" value="C:cytoplasm"/>
    <property type="evidence" value="ECO:0007669"/>
    <property type="project" value="TreeGrafter"/>
</dbReference>
<dbReference type="Pfam" id="PF03909">
    <property type="entry name" value="BSD"/>
    <property type="match status" value="1"/>
</dbReference>
<dbReference type="InterPro" id="IPR051494">
    <property type="entry name" value="BSD_domain-containing"/>
</dbReference>
<sequence length="448" mass="49073">MDLAYDHITEQAFTTGDRATTPTPSTSDTTQSGGGEPATPKATLQTEFQETFKAFSNSAWGARLGGIWGNVRKQGESVYEEARKEAAEMATEVEALRTKVVGLGFGQSEASTASGTSDSSSVVTAEANVDNTGDKRPEGEQSIEEKNKVDQETETFLERFKHEAAKRLKEVQRAEDAADEALLRFGTNIRNFLRDAVSVTAPEEGGEGRRQPGEVLFESKDQSGRRVIHTSRFDAQLHVIHTTLHSFTQDPSTSGGQWEEFKSGFDSASADTTSRIAADLDKYPELRRSMEKLVPEQVDYKDFWARYYFLRHVVEVQEEKRRELLKASANDTEEVGWDEDSDDDQVEKQDGTQQKAPKVLVAQNTNDSSTTLHQTPTAQDPGSLKPDSSGRRSHDEKSVADSDASYDLVSGATSRAPGSPKDDVVGGAKGATGVGADKIDESDEEDWE</sequence>
<feature type="compositionally biased region" description="Basic and acidic residues" evidence="1">
    <location>
        <begin position="388"/>
        <end position="400"/>
    </location>
</feature>
<dbReference type="Gene3D" id="1.10.3970.10">
    <property type="entry name" value="BSD domain"/>
    <property type="match status" value="1"/>
</dbReference>
<feature type="compositionally biased region" description="Polar residues" evidence="1">
    <location>
        <begin position="362"/>
        <end position="380"/>
    </location>
</feature>
<organism evidence="3 4">
    <name type="scientific">Exophiala oligosperma</name>
    <dbReference type="NCBI Taxonomy" id="215243"/>
    <lineage>
        <taxon>Eukaryota</taxon>
        <taxon>Fungi</taxon>
        <taxon>Dikarya</taxon>
        <taxon>Ascomycota</taxon>
        <taxon>Pezizomycotina</taxon>
        <taxon>Eurotiomycetes</taxon>
        <taxon>Chaetothyriomycetidae</taxon>
        <taxon>Chaetothyriales</taxon>
        <taxon>Herpotrichiellaceae</taxon>
        <taxon>Exophiala</taxon>
    </lineage>
</organism>
<dbReference type="STRING" id="215243.A0A0D2E0V0"/>
<dbReference type="PANTHER" id="PTHR16019">
    <property type="entry name" value="SYNAPSE-ASSOCIATED PROTEIN"/>
    <property type="match status" value="1"/>
</dbReference>
<feature type="compositionally biased region" description="Low complexity" evidence="1">
    <location>
        <begin position="20"/>
        <end position="30"/>
    </location>
</feature>
<feature type="region of interest" description="Disordered" evidence="1">
    <location>
        <begin position="1"/>
        <end position="40"/>
    </location>
</feature>
<evidence type="ECO:0000256" key="1">
    <source>
        <dbReference type="SAM" id="MobiDB-lite"/>
    </source>
</evidence>
<evidence type="ECO:0000313" key="4">
    <source>
        <dbReference type="Proteomes" id="UP000053342"/>
    </source>
</evidence>
<dbReference type="OrthoDB" id="73788at2759"/>
<dbReference type="EMBL" id="KN847337">
    <property type="protein sequence ID" value="KIW41429.1"/>
    <property type="molecule type" value="Genomic_DNA"/>
</dbReference>
<proteinExistence type="predicted"/>
<dbReference type="Proteomes" id="UP000053342">
    <property type="component" value="Unassembled WGS sequence"/>
</dbReference>
<dbReference type="PANTHER" id="PTHR16019:SF5">
    <property type="entry name" value="BSD DOMAIN-CONTAINING PROTEIN 1"/>
    <property type="match status" value="1"/>
</dbReference>
<dbReference type="AlphaFoldDB" id="A0A0D2E0V0"/>
<keyword evidence="4" id="KW-1185">Reference proteome</keyword>
<dbReference type="VEuPathDB" id="FungiDB:PV06_06990"/>
<evidence type="ECO:0000259" key="2">
    <source>
        <dbReference type="PROSITE" id="PS50858"/>
    </source>
</evidence>
<dbReference type="GeneID" id="27359064"/>
<accession>A0A0D2E0V0</accession>
<gene>
    <name evidence="3" type="ORF">PV06_06990</name>
</gene>
<feature type="compositionally biased region" description="Basic and acidic residues" evidence="1">
    <location>
        <begin position="132"/>
        <end position="151"/>
    </location>
</feature>
<dbReference type="HOGENOM" id="CLU_035242_0_0_1"/>
<feature type="region of interest" description="Disordered" evidence="1">
    <location>
        <begin position="327"/>
        <end position="448"/>
    </location>
</feature>